<proteinExistence type="predicted"/>
<dbReference type="EMBL" id="JRKL02004770">
    <property type="protein sequence ID" value="KAF3951809.1"/>
    <property type="molecule type" value="Genomic_DNA"/>
</dbReference>
<accession>A0A8J4VJJ8</accession>
<comment type="caution">
    <text evidence="2">The sequence shown here is derived from an EMBL/GenBank/DDBJ whole genome shotgun (WGS) entry which is preliminary data.</text>
</comment>
<dbReference type="AlphaFoldDB" id="A0A8J4VJJ8"/>
<evidence type="ECO:0000313" key="3">
    <source>
        <dbReference type="Proteomes" id="UP000737018"/>
    </source>
</evidence>
<reference evidence="2" key="1">
    <citation type="submission" date="2020-03" db="EMBL/GenBank/DDBJ databases">
        <title>Castanea mollissima Vanexum genome sequencing.</title>
        <authorList>
            <person name="Staton M."/>
        </authorList>
    </citation>
    <scope>NUCLEOTIDE SEQUENCE</scope>
    <source>
        <tissue evidence="2">Leaf</tissue>
    </source>
</reference>
<organism evidence="2 3">
    <name type="scientific">Castanea mollissima</name>
    <name type="common">Chinese chestnut</name>
    <dbReference type="NCBI Taxonomy" id="60419"/>
    <lineage>
        <taxon>Eukaryota</taxon>
        <taxon>Viridiplantae</taxon>
        <taxon>Streptophyta</taxon>
        <taxon>Embryophyta</taxon>
        <taxon>Tracheophyta</taxon>
        <taxon>Spermatophyta</taxon>
        <taxon>Magnoliopsida</taxon>
        <taxon>eudicotyledons</taxon>
        <taxon>Gunneridae</taxon>
        <taxon>Pentapetalae</taxon>
        <taxon>rosids</taxon>
        <taxon>fabids</taxon>
        <taxon>Fagales</taxon>
        <taxon>Fagaceae</taxon>
        <taxon>Castanea</taxon>
    </lineage>
</organism>
<keyword evidence="3" id="KW-1185">Reference proteome</keyword>
<feature type="region of interest" description="Disordered" evidence="1">
    <location>
        <begin position="41"/>
        <end position="79"/>
    </location>
</feature>
<name>A0A8J4VJJ8_9ROSI</name>
<evidence type="ECO:0000313" key="2">
    <source>
        <dbReference type="EMBL" id="KAF3951809.1"/>
    </source>
</evidence>
<gene>
    <name evidence="2" type="ORF">CMV_022579</name>
</gene>
<protein>
    <submittedName>
        <fullName evidence="2">Uncharacterized protein</fullName>
    </submittedName>
</protein>
<evidence type="ECO:0000256" key="1">
    <source>
        <dbReference type="SAM" id="MobiDB-lite"/>
    </source>
</evidence>
<sequence length="98" mass="10538">MDSHRKFDAINTVIDKLLITIHAIDKVLLPKELFKAQAETPAPILTPKEAADSPKANAKKAPSLSDGANTPLADDEADQNSAIRFDSAKAWIVSVCGR</sequence>
<dbReference type="Proteomes" id="UP000737018">
    <property type="component" value="Unassembled WGS sequence"/>
</dbReference>